<feature type="domain" description="Ig-like" evidence="8">
    <location>
        <begin position="301"/>
        <end position="437"/>
    </location>
</feature>
<dbReference type="Proteomes" id="UP001145742">
    <property type="component" value="Unassembled WGS sequence"/>
</dbReference>
<keyword evidence="10" id="KW-1185">Reference proteome</keyword>
<dbReference type="InterPro" id="IPR003599">
    <property type="entry name" value="Ig_sub"/>
</dbReference>
<organism evidence="9 10">
    <name type="scientific">Willisornis vidua</name>
    <name type="common">Xingu scale-backed antbird</name>
    <dbReference type="NCBI Taxonomy" id="1566151"/>
    <lineage>
        <taxon>Eukaryota</taxon>
        <taxon>Metazoa</taxon>
        <taxon>Chordata</taxon>
        <taxon>Craniata</taxon>
        <taxon>Vertebrata</taxon>
        <taxon>Euteleostomi</taxon>
        <taxon>Archelosauria</taxon>
        <taxon>Archosauria</taxon>
        <taxon>Dinosauria</taxon>
        <taxon>Saurischia</taxon>
        <taxon>Theropoda</taxon>
        <taxon>Coelurosauria</taxon>
        <taxon>Aves</taxon>
        <taxon>Neognathae</taxon>
        <taxon>Neoaves</taxon>
        <taxon>Telluraves</taxon>
        <taxon>Australaves</taxon>
        <taxon>Passeriformes</taxon>
        <taxon>Thamnophilidae</taxon>
        <taxon>Willisornis</taxon>
    </lineage>
</organism>
<accession>A0ABQ9DR15</accession>
<dbReference type="NCBIfam" id="TIGR00040">
    <property type="entry name" value="yfcE"/>
    <property type="match status" value="1"/>
</dbReference>
<evidence type="ECO:0000256" key="2">
    <source>
        <dbReference type="ARBA" id="ARBA00005945"/>
    </source>
</evidence>
<dbReference type="Pfam" id="PF12850">
    <property type="entry name" value="Metallophos_2"/>
    <property type="match status" value="1"/>
</dbReference>
<dbReference type="EMBL" id="WHWB01032781">
    <property type="protein sequence ID" value="KAJ7423772.1"/>
    <property type="molecule type" value="Genomic_DNA"/>
</dbReference>
<dbReference type="InterPro" id="IPR007110">
    <property type="entry name" value="Ig-like_dom"/>
</dbReference>
<comment type="similarity">
    <text evidence="2 7">Belongs to the VPS29 family.</text>
</comment>
<feature type="domain" description="Ig-like" evidence="8">
    <location>
        <begin position="1272"/>
        <end position="1338"/>
    </location>
</feature>
<comment type="function">
    <text evidence="7">Component of the commander complex that is essential for endosomal recycling of transmembrane cargos; the commander complex is composed of the Csubcomplex and the retriever subcomplex. Component of the retriever complex, which is a heterotrimeric complex related to retromer cargo-selective complex (CSC) and essential for retromer-independent retrieval and recycling of numerous cargos. Component of the retromer cargo-selective complex (CSC). The CSC is believed to be the core functional component of retromer or respective retromer complex variants acting to prevent missorting of selected transmembrane cargo proteins into the lysosomal degradation pathway. In the endosomes, retriever complex drives the retrieval and recycling of NxxY-motif-containing cargo proteins by coupling to snx17, a cargo essential for the homeostatic maintenance of numerous cell surface proteins associated with processes that include cell migration, cell adhesion, nutrient supply and cell signaling. The recruitment of the retriever complex to the endosomal membrane involves Cand WASH complexes.</text>
</comment>
<evidence type="ECO:0000256" key="1">
    <source>
        <dbReference type="ARBA" id="ARBA00004481"/>
    </source>
</evidence>
<dbReference type="SMART" id="SM00406">
    <property type="entry name" value="IGv"/>
    <property type="match status" value="11"/>
</dbReference>
<dbReference type="InterPro" id="IPR000979">
    <property type="entry name" value="Phosphodiesterase_MJ0936/Vps29"/>
</dbReference>
<feature type="domain" description="Ig-like" evidence="8">
    <location>
        <begin position="836"/>
        <end position="934"/>
    </location>
</feature>
<dbReference type="InterPro" id="IPR050150">
    <property type="entry name" value="IgV_Light_Chain"/>
</dbReference>
<protein>
    <recommendedName>
        <fullName evidence="3 7">Vacuolar protein sorting-associated protein 29</fullName>
    </recommendedName>
    <alternativeName>
        <fullName evidence="6 7">Vesicle protein sorting 29</fullName>
    </alternativeName>
</protein>
<feature type="domain" description="Ig-like" evidence="8">
    <location>
        <begin position="644"/>
        <end position="743"/>
    </location>
</feature>
<evidence type="ECO:0000256" key="7">
    <source>
        <dbReference type="RuleBase" id="RU362040"/>
    </source>
</evidence>
<feature type="domain" description="Ig-like" evidence="8">
    <location>
        <begin position="747"/>
        <end position="818"/>
    </location>
</feature>
<feature type="domain" description="Ig-like" evidence="8">
    <location>
        <begin position="450"/>
        <end position="554"/>
    </location>
</feature>
<comment type="caution">
    <text evidence="9">The sequence shown here is derived from an EMBL/GenBank/DDBJ whole genome shotgun (WGS) entry which is preliminary data.</text>
</comment>
<feature type="domain" description="Ig-like" evidence="8">
    <location>
        <begin position="978"/>
        <end position="1085"/>
    </location>
</feature>
<dbReference type="InterPro" id="IPR013783">
    <property type="entry name" value="Ig-like_fold"/>
</dbReference>
<evidence type="ECO:0000313" key="10">
    <source>
        <dbReference type="Proteomes" id="UP001145742"/>
    </source>
</evidence>
<dbReference type="InterPro" id="IPR024654">
    <property type="entry name" value="Calcineurin-like_PHP_lpxH"/>
</dbReference>
<dbReference type="InterPro" id="IPR028661">
    <property type="entry name" value="Vps29"/>
</dbReference>
<dbReference type="SUPFAM" id="SSF56300">
    <property type="entry name" value="Metallo-dependent phosphatases"/>
    <property type="match status" value="1"/>
</dbReference>
<dbReference type="Gene3D" id="2.60.40.10">
    <property type="entry name" value="Immunoglobulins"/>
    <property type="match status" value="13"/>
</dbReference>
<gene>
    <name evidence="9" type="ORF">WISP_32788</name>
</gene>
<dbReference type="CDD" id="cd07394">
    <property type="entry name" value="MPP_Vps29"/>
    <property type="match status" value="1"/>
</dbReference>
<dbReference type="PROSITE" id="PS50835">
    <property type="entry name" value="IG_LIKE"/>
    <property type="match status" value="9"/>
</dbReference>
<dbReference type="InterPro" id="IPR029052">
    <property type="entry name" value="Metallo-depent_PP-like"/>
</dbReference>
<dbReference type="InterPro" id="IPR036179">
    <property type="entry name" value="Ig-like_dom_sf"/>
</dbReference>
<evidence type="ECO:0000256" key="5">
    <source>
        <dbReference type="ARBA" id="ARBA00022927"/>
    </source>
</evidence>
<comment type="subcellular location">
    <subcellularLocation>
        <location evidence="1">Endosome membrane</location>
        <topology evidence="1">Peripheral membrane protein</topology>
    </subcellularLocation>
</comment>
<dbReference type="PANTHER" id="PTHR23267">
    <property type="entry name" value="IMMUNOGLOBULIN LIGHT CHAIN"/>
    <property type="match status" value="1"/>
</dbReference>
<feature type="domain" description="Ig-like" evidence="8">
    <location>
        <begin position="564"/>
        <end position="630"/>
    </location>
</feature>
<keyword evidence="5 7" id="KW-0653">Protein transport</keyword>
<name>A0ABQ9DR15_9PASS</name>
<evidence type="ECO:0000313" key="9">
    <source>
        <dbReference type="EMBL" id="KAJ7423772.1"/>
    </source>
</evidence>
<evidence type="ECO:0000256" key="6">
    <source>
        <dbReference type="ARBA" id="ARBA00031913"/>
    </source>
</evidence>
<dbReference type="SMART" id="SM00409">
    <property type="entry name" value="IG"/>
    <property type="match status" value="10"/>
</dbReference>
<evidence type="ECO:0000256" key="3">
    <source>
        <dbReference type="ARBA" id="ARBA00017767"/>
    </source>
</evidence>
<dbReference type="Gene3D" id="3.60.21.10">
    <property type="match status" value="1"/>
</dbReference>
<dbReference type="InterPro" id="IPR013106">
    <property type="entry name" value="Ig_V-set"/>
</dbReference>
<dbReference type="SUPFAM" id="SSF48726">
    <property type="entry name" value="Immunoglobulin"/>
    <property type="match status" value="12"/>
</dbReference>
<reference evidence="9" key="1">
    <citation type="submission" date="2019-10" db="EMBL/GenBank/DDBJ databases">
        <authorList>
            <person name="Soares A.E.R."/>
            <person name="Aleixo A."/>
            <person name="Schneider P."/>
            <person name="Miyaki C.Y."/>
            <person name="Schneider M.P."/>
            <person name="Mello C."/>
            <person name="Vasconcelos A.T.R."/>
        </authorList>
    </citation>
    <scope>NUCLEOTIDE SEQUENCE</scope>
    <source>
        <tissue evidence="9">Muscle</tissue>
    </source>
</reference>
<proteinExistence type="inferred from homology"/>
<evidence type="ECO:0000259" key="8">
    <source>
        <dbReference type="PROSITE" id="PS50835"/>
    </source>
</evidence>
<sequence>MFKELLIPGKIEHILCTGNLCTKESYDYLRTLAGDIHVVRGDSESLNYPEEKVLTVGQFRIGLIHGHQVIPWGDAASLALLQRQLDVDILISGHTHRFEAFEYEKKFYINPGSATGAYSALESACLQLRCHGQTSCLWTGPLGTGVLSCCQGSLVQAASLTQPSSLSANVGETVKITCSGDSSDYGSYYSWFQQKVPGRAPVTVIYANDRRPSDIPSRFSGSLSSSTATLTITEVQAEDKAVCFFGNWDSSIPTGSLVQAALSQPSSLSANVRETVKITCSGGSSGYSYGWFQQKVPGSGPVTVIYGSQVQAASITQPSSVSASVGETVKITCSGGNGNYGWFQQKVPWSRFLGPGSITGSAVLSNSTPGITCSGGSNSLYGWNQQKVPGSAPVTVIYNNDKRPSDIPSRFSGSWSDNTGTLTITGVQAEDEAVYFCGGHDSSSGSLVQAAALSQPSSLSANVGETVKITCSGSSYSYAWFQQKVPGNAPVTVIYYNDKRPSDIPSRFSGAKSGSTGTLTITGVQAEDEAVYFCGSYDSSSGSYGSLVQAASLSQPSSVSANVGETIKITCSGSGYGYGWYQQKVPGRAPVTVIYGDSKRPSDIPSRFSGSSGTLTITGVQAEDEAVYFCGGFDYGIYAGSLVQAASLTQPSSLSANVGETIKITCSGASGSYGWYQQKVPGSGPVTVIYENNKRPSDIPSRFSGAQSGSTATLTITGVQAEDEADYYCSLVQAALSQPSSLSANVGETVKITCSGSSSGWYGWYQQKVPGSGPVTVIYANSNRPSDIPSRFSGSTSGSTATLTITGVQAEDEAVYFCGGRDSSSDTGTQIFSSSPVQAASLSQPSSLSASVGETIKITCSGSNSYYGWYQQKVPGSGPVTVIYKDNKRPSDIPSRFSGSASGSTATLTITGVQAEDEAVYFCGSYESSSNTVTTVTWSNGKGLSSCIPAQLPAQLHEETLGHHSKGLIPDETMASAPRGSLVQAVSLSQPSSLSANVGETVKITCSGTSNNYGWYQQKVPGTAPVTVIYRNDKRPSDIPSRFSGAKSDSTGTLTITGVQAEDEAVYFCGSWDSSSGGYGAGNITESAILGQTVWVMYSGSSYDYGWHQQKVPGNAPVTVIYNSNKRPSDIPSRFSGSRSGSTGTLTITGVQAEDEAVYFCSLVQAALNQPSSLSANVGETVKITCSGLSSSWAYAGWYQQKIPGSGPVTVIYRNTYRPTGIPSRFSGSVSNTTATLTITGVQAEDEADYYCGSLVQAASITQPSSVSANVGETVKITCSGSSGSYGWFQQKVPGTAPVTVIYSNDKRPSDIPSRFSGSSGTLIITGVQAEDEAVYYCGGYDRSSAAATVLQSNGEVTRKPPSS</sequence>
<feature type="domain" description="Ig-like" evidence="8">
    <location>
        <begin position="1165"/>
        <end position="1268"/>
    </location>
</feature>
<evidence type="ECO:0000256" key="4">
    <source>
        <dbReference type="ARBA" id="ARBA00022448"/>
    </source>
</evidence>
<dbReference type="InterPro" id="IPR003598">
    <property type="entry name" value="Ig_sub2"/>
</dbReference>
<dbReference type="SMART" id="SM00408">
    <property type="entry name" value="IGc2"/>
    <property type="match status" value="8"/>
</dbReference>
<keyword evidence="4 7" id="KW-0813">Transport</keyword>
<dbReference type="Pfam" id="PF07686">
    <property type="entry name" value="V-set"/>
    <property type="match status" value="11"/>
</dbReference>